<evidence type="ECO:0000256" key="6">
    <source>
        <dbReference type="ARBA" id="ARBA00023136"/>
    </source>
</evidence>
<dbReference type="EMBL" id="PXYV01000013">
    <property type="protein sequence ID" value="PSR22704.1"/>
    <property type="molecule type" value="Genomic_DNA"/>
</dbReference>
<feature type="transmembrane region" description="Helical" evidence="7">
    <location>
        <begin position="258"/>
        <end position="280"/>
    </location>
</feature>
<evidence type="ECO:0000256" key="1">
    <source>
        <dbReference type="ARBA" id="ARBA00004651"/>
    </source>
</evidence>
<dbReference type="PROSITE" id="PS50928">
    <property type="entry name" value="ABC_TM1"/>
    <property type="match status" value="1"/>
</dbReference>
<dbReference type="Gene3D" id="1.10.3720.10">
    <property type="entry name" value="MetI-like"/>
    <property type="match status" value="1"/>
</dbReference>
<name>A0A2T2WKC7_9FIRM</name>
<comment type="similarity">
    <text evidence="7">Belongs to the binding-protein-dependent transport system permease family.</text>
</comment>
<dbReference type="CDD" id="cd06261">
    <property type="entry name" value="TM_PBP2"/>
    <property type="match status" value="1"/>
</dbReference>
<feature type="transmembrane region" description="Helical" evidence="7">
    <location>
        <begin position="213"/>
        <end position="233"/>
    </location>
</feature>
<evidence type="ECO:0000256" key="7">
    <source>
        <dbReference type="RuleBase" id="RU363032"/>
    </source>
</evidence>
<keyword evidence="6 7" id="KW-0472">Membrane</keyword>
<proteinExistence type="inferred from homology"/>
<dbReference type="PANTHER" id="PTHR43005">
    <property type="entry name" value="BLR7065 PROTEIN"/>
    <property type="match status" value="1"/>
</dbReference>
<dbReference type="GO" id="GO:0055085">
    <property type="term" value="P:transmembrane transport"/>
    <property type="evidence" value="ECO:0007669"/>
    <property type="project" value="InterPro"/>
</dbReference>
<feature type="transmembrane region" description="Helical" evidence="7">
    <location>
        <begin position="70"/>
        <end position="92"/>
    </location>
</feature>
<keyword evidence="3" id="KW-1003">Cell membrane</keyword>
<accession>A0A2T2WKC7</accession>
<organism evidence="9 10">
    <name type="scientific">Sulfobacillus acidophilus</name>
    <dbReference type="NCBI Taxonomy" id="53633"/>
    <lineage>
        <taxon>Bacteria</taxon>
        <taxon>Bacillati</taxon>
        <taxon>Bacillota</taxon>
        <taxon>Clostridia</taxon>
        <taxon>Eubacteriales</taxon>
        <taxon>Clostridiales Family XVII. Incertae Sedis</taxon>
        <taxon>Sulfobacillus</taxon>
    </lineage>
</organism>
<keyword evidence="4 7" id="KW-0812">Transmembrane</keyword>
<evidence type="ECO:0000259" key="8">
    <source>
        <dbReference type="PROSITE" id="PS50928"/>
    </source>
</evidence>
<evidence type="ECO:0000313" key="10">
    <source>
        <dbReference type="Proteomes" id="UP000241848"/>
    </source>
</evidence>
<dbReference type="GO" id="GO:0005886">
    <property type="term" value="C:plasma membrane"/>
    <property type="evidence" value="ECO:0007669"/>
    <property type="project" value="UniProtKB-SubCell"/>
</dbReference>
<keyword evidence="5 7" id="KW-1133">Transmembrane helix</keyword>
<evidence type="ECO:0000313" key="9">
    <source>
        <dbReference type="EMBL" id="PSR22704.1"/>
    </source>
</evidence>
<dbReference type="SUPFAM" id="SSF161098">
    <property type="entry name" value="MetI-like"/>
    <property type="match status" value="1"/>
</dbReference>
<dbReference type="InterPro" id="IPR035906">
    <property type="entry name" value="MetI-like_sf"/>
</dbReference>
<feature type="domain" description="ABC transmembrane type-1" evidence="8">
    <location>
        <begin position="66"/>
        <end position="279"/>
    </location>
</feature>
<evidence type="ECO:0000256" key="2">
    <source>
        <dbReference type="ARBA" id="ARBA00022448"/>
    </source>
</evidence>
<feature type="transmembrane region" description="Helical" evidence="7">
    <location>
        <begin position="104"/>
        <end position="124"/>
    </location>
</feature>
<dbReference type="InterPro" id="IPR000515">
    <property type="entry name" value="MetI-like"/>
</dbReference>
<dbReference type="Pfam" id="PF00528">
    <property type="entry name" value="BPD_transp_1"/>
    <property type="match status" value="1"/>
</dbReference>
<keyword evidence="2 7" id="KW-0813">Transport</keyword>
<reference evidence="9 10" key="1">
    <citation type="journal article" date="2014" name="BMC Genomics">
        <title>Comparison of environmental and isolate Sulfobacillus genomes reveals diverse carbon, sulfur, nitrogen, and hydrogen metabolisms.</title>
        <authorList>
            <person name="Justice N.B."/>
            <person name="Norman A."/>
            <person name="Brown C.T."/>
            <person name="Singh A."/>
            <person name="Thomas B.C."/>
            <person name="Banfield J.F."/>
        </authorList>
    </citation>
    <scope>NUCLEOTIDE SEQUENCE [LARGE SCALE GENOMIC DNA]</scope>
    <source>
        <strain evidence="9">AMDSBA3</strain>
    </source>
</reference>
<evidence type="ECO:0000256" key="4">
    <source>
        <dbReference type="ARBA" id="ARBA00022692"/>
    </source>
</evidence>
<gene>
    <name evidence="9" type="ORF">C7B45_05775</name>
</gene>
<dbReference type="PANTHER" id="PTHR43005:SF1">
    <property type="entry name" value="SPERMIDINE_PUTRESCINE TRANSPORT SYSTEM PERMEASE PROTEIN"/>
    <property type="match status" value="1"/>
</dbReference>
<dbReference type="AlphaFoldDB" id="A0A2T2WKC7"/>
<comment type="subcellular location">
    <subcellularLocation>
        <location evidence="1 7">Cell membrane</location>
        <topology evidence="1 7">Multi-pass membrane protein</topology>
    </subcellularLocation>
</comment>
<sequence>MALLPALIAMTLVQIGPMLVGVVMAFFRLTQFTIGNWLEAPFAGLQNITLAVNPTEPIGREFWGSMGLTALYTVLVVGIAWVFGMAGAVFLSDQFRGRGLLRSLFILPYAIPAYAGVMIWTFMFQSNGAINTLLGRDLHLLSSQTFWLSGAKAFGAILVAGVWQMWPFAFLMLLAGIQGVPGELYEAARVDGATRWTEFRDITLPVTRDVSRVLVLITGLWTFNNFTTPYVMFGNAPPASTNLVSLQIYINSFVDLNFGLGAAMAVIMIAILVIIALLYIRLLRLNVGEVPNG</sequence>
<protein>
    <submittedName>
        <fullName evidence="9">ABC transporter permease</fullName>
    </submittedName>
</protein>
<comment type="caution">
    <text evidence="9">The sequence shown here is derived from an EMBL/GenBank/DDBJ whole genome shotgun (WGS) entry which is preliminary data.</text>
</comment>
<evidence type="ECO:0000256" key="5">
    <source>
        <dbReference type="ARBA" id="ARBA00022989"/>
    </source>
</evidence>
<dbReference type="Proteomes" id="UP000241848">
    <property type="component" value="Unassembled WGS sequence"/>
</dbReference>
<evidence type="ECO:0000256" key="3">
    <source>
        <dbReference type="ARBA" id="ARBA00022475"/>
    </source>
</evidence>